<evidence type="ECO:0000259" key="1">
    <source>
        <dbReference type="Pfam" id="PF10135"/>
    </source>
</evidence>
<feature type="domain" description="Flagellar protein FlgJ N-terminal" evidence="1">
    <location>
        <begin position="56"/>
        <end position="106"/>
    </location>
</feature>
<name>A0A9D1JY31_9BACT</name>
<dbReference type="Pfam" id="PF10135">
    <property type="entry name" value="Rod-binding"/>
    <property type="match status" value="1"/>
</dbReference>
<reference evidence="2" key="1">
    <citation type="submission" date="2020-10" db="EMBL/GenBank/DDBJ databases">
        <authorList>
            <person name="Gilroy R."/>
        </authorList>
    </citation>
    <scope>NUCLEOTIDE SEQUENCE</scope>
    <source>
        <strain evidence="2">CHK152-2871</strain>
    </source>
</reference>
<dbReference type="EMBL" id="DVJQ01000060">
    <property type="protein sequence ID" value="HIS74780.1"/>
    <property type="molecule type" value="Genomic_DNA"/>
</dbReference>
<dbReference type="Proteomes" id="UP000886865">
    <property type="component" value="Unassembled WGS sequence"/>
</dbReference>
<reference evidence="2" key="2">
    <citation type="journal article" date="2021" name="PeerJ">
        <title>Extensive microbial diversity within the chicken gut microbiome revealed by metagenomics and culture.</title>
        <authorList>
            <person name="Gilroy R."/>
            <person name="Ravi A."/>
            <person name="Getino M."/>
            <person name="Pursley I."/>
            <person name="Horton D.L."/>
            <person name="Alikhan N.F."/>
            <person name="Baker D."/>
            <person name="Gharbi K."/>
            <person name="Hall N."/>
            <person name="Watson M."/>
            <person name="Adriaenssens E.M."/>
            <person name="Foster-Nyarko E."/>
            <person name="Jarju S."/>
            <person name="Secka A."/>
            <person name="Antonio M."/>
            <person name="Oren A."/>
            <person name="Chaudhuri R.R."/>
            <person name="La Ragione R."/>
            <person name="Hildebrand F."/>
            <person name="Pallen M.J."/>
        </authorList>
    </citation>
    <scope>NUCLEOTIDE SEQUENCE</scope>
    <source>
        <strain evidence="2">CHK152-2871</strain>
    </source>
</reference>
<proteinExistence type="predicted"/>
<dbReference type="AlphaFoldDB" id="A0A9D1JY31"/>
<organism evidence="2 3">
    <name type="scientific">Candidatus Galligastranaerophilus intestinavium</name>
    <dbReference type="NCBI Taxonomy" id="2840836"/>
    <lineage>
        <taxon>Bacteria</taxon>
        <taxon>Candidatus Galligastranaerophilus</taxon>
    </lineage>
</organism>
<evidence type="ECO:0000313" key="2">
    <source>
        <dbReference type="EMBL" id="HIS74780.1"/>
    </source>
</evidence>
<dbReference type="InterPro" id="IPR019301">
    <property type="entry name" value="Flagellar_prot_FlgJ_N"/>
</dbReference>
<evidence type="ECO:0000313" key="3">
    <source>
        <dbReference type="Proteomes" id="UP000886865"/>
    </source>
</evidence>
<gene>
    <name evidence="2" type="ORF">IAA86_07150</name>
</gene>
<accession>A0A9D1JY31</accession>
<protein>
    <submittedName>
        <fullName evidence="2">Rod-binding protein</fullName>
    </submittedName>
</protein>
<sequence>MSENFYSTQNYIPQSYSQGGDYDFINTVRSSGTQREQLKKVAKEFEAILVSKMLTQMDKTVDRENSMFGESKYMDNFKSIFFNQIGRDVANSPTSNIGFAKQLYAQMEKSVPLEAGDITEHTTDMAG</sequence>
<comment type="caution">
    <text evidence="2">The sequence shown here is derived from an EMBL/GenBank/DDBJ whole genome shotgun (WGS) entry which is preliminary data.</text>
</comment>